<accession>A0A834IED3</accession>
<evidence type="ECO:0000256" key="1">
    <source>
        <dbReference type="SAM" id="MobiDB-lite"/>
    </source>
</evidence>
<evidence type="ECO:0000313" key="2">
    <source>
        <dbReference type="EMBL" id="KAF7279260.1"/>
    </source>
</evidence>
<comment type="caution">
    <text evidence="2">The sequence shown here is derived from an EMBL/GenBank/DDBJ whole genome shotgun (WGS) entry which is preliminary data.</text>
</comment>
<dbReference type="Proteomes" id="UP000625711">
    <property type="component" value="Unassembled WGS sequence"/>
</dbReference>
<dbReference type="AlphaFoldDB" id="A0A834IED3"/>
<dbReference type="EMBL" id="JAACXV010000371">
    <property type="protein sequence ID" value="KAF7279260.1"/>
    <property type="molecule type" value="Genomic_DNA"/>
</dbReference>
<gene>
    <name evidence="2" type="ORF">GWI33_007457</name>
</gene>
<protein>
    <submittedName>
        <fullName evidence="2">Uncharacterized protein</fullName>
    </submittedName>
</protein>
<proteinExistence type="predicted"/>
<feature type="region of interest" description="Disordered" evidence="1">
    <location>
        <begin position="1"/>
        <end position="33"/>
    </location>
</feature>
<evidence type="ECO:0000313" key="3">
    <source>
        <dbReference type="Proteomes" id="UP000625711"/>
    </source>
</evidence>
<organism evidence="2 3">
    <name type="scientific">Rhynchophorus ferrugineus</name>
    <name type="common">Red palm weevil</name>
    <name type="synonym">Curculio ferrugineus</name>
    <dbReference type="NCBI Taxonomy" id="354439"/>
    <lineage>
        <taxon>Eukaryota</taxon>
        <taxon>Metazoa</taxon>
        <taxon>Ecdysozoa</taxon>
        <taxon>Arthropoda</taxon>
        <taxon>Hexapoda</taxon>
        <taxon>Insecta</taxon>
        <taxon>Pterygota</taxon>
        <taxon>Neoptera</taxon>
        <taxon>Endopterygota</taxon>
        <taxon>Coleoptera</taxon>
        <taxon>Polyphaga</taxon>
        <taxon>Cucujiformia</taxon>
        <taxon>Curculionidae</taxon>
        <taxon>Dryophthorinae</taxon>
        <taxon>Rhynchophorus</taxon>
    </lineage>
</organism>
<sequence length="126" mass="14842">MENRKSHIKTNVFSESGEPETKREWRKKKKNNDANIPNFEISGNCYPLPGEIGNDTDHLKRGSVYTAYSSPRFNRIRLQKWFDCDKITTCHKPQIFHRIDAGWGPGGSPRDPPRWRFCIFRRFLSE</sequence>
<reference evidence="2" key="1">
    <citation type="submission" date="2020-08" db="EMBL/GenBank/DDBJ databases">
        <title>Genome sequencing and assembly of the red palm weevil Rhynchophorus ferrugineus.</title>
        <authorList>
            <person name="Dias G.B."/>
            <person name="Bergman C.M."/>
            <person name="Manee M."/>
        </authorList>
    </citation>
    <scope>NUCLEOTIDE SEQUENCE</scope>
    <source>
        <strain evidence="2">AA-2017</strain>
        <tissue evidence="2">Whole larva</tissue>
    </source>
</reference>
<keyword evidence="3" id="KW-1185">Reference proteome</keyword>
<name>A0A834IED3_RHYFE</name>